<dbReference type="EMBL" id="QHKO01000004">
    <property type="protein sequence ID" value="RAL22347.1"/>
    <property type="molecule type" value="Genomic_DNA"/>
</dbReference>
<dbReference type="OrthoDB" id="9793351at2"/>
<keyword evidence="1" id="KW-0620">Polyamine biosynthesis</keyword>
<name>A0A328CAV7_9DELT</name>
<reference evidence="2 3" key="1">
    <citation type="submission" date="2018-05" db="EMBL/GenBank/DDBJ databases">
        <title>Lujinxingia marina gen. nov. sp. nov., a new facultative anaerobic member of the class Deltaproteobacteria, and proposal of Lujinxingaceae fam. nov.</title>
        <authorList>
            <person name="Li C.-M."/>
        </authorList>
    </citation>
    <scope>NUCLEOTIDE SEQUENCE [LARGE SCALE GENOMIC DNA]</scope>
    <source>
        <strain evidence="2 3">B210</strain>
    </source>
</reference>
<dbReference type="InterPro" id="IPR029063">
    <property type="entry name" value="SAM-dependent_MTases_sf"/>
</dbReference>
<accession>A0A328CAV7</accession>
<evidence type="ECO:0008006" key="4">
    <source>
        <dbReference type="Google" id="ProtNLM"/>
    </source>
</evidence>
<comment type="caution">
    <text evidence="2">The sequence shown here is derived from an EMBL/GenBank/DDBJ whole genome shotgun (WGS) entry which is preliminary data.</text>
</comment>
<dbReference type="PANTHER" id="PTHR43317">
    <property type="entry name" value="THERMOSPERMINE SYNTHASE ACAULIS5"/>
    <property type="match status" value="1"/>
</dbReference>
<dbReference type="RefSeq" id="WP_111729918.1">
    <property type="nucleotide sequence ID" value="NZ_QHKO01000004.1"/>
</dbReference>
<evidence type="ECO:0000256" key="1">
    <source>
        <dbReference type="ARBA" id="ARBA00023115"/>
    </source>
</evidence>
<organism evidence="2 3">
    <name type="scientific">Lujinxingia litoralis</name>
    <dbReference type="NCBI Taxonomy" id="2211119"/>
    <lineage>
        <taxon>Bacteria</taxon>
        <taxon>Deltaproteobacteria</taxon>
        <taxon>Bradymonadales</taxon>
        <taxon>Lujinxingiaceae</taxon>
        <taxon>Lujinxingia</taxon>
    </lineage>
</organism>
<dbReference type="GO" id="GO:0006596">
    <property type="term" value="P:polyamine biosynthetic process"/>
    <property type="evidence" value="ECO:0007669"/>
    <property type="project" value="UniProtKB-KW"/>
</dbReference>
<evidence type="ECO:0000313" key="2">
    <source>
        <dbReference type="EMBL" id="RAL22347.1"/>
    </source>
</evidence>
<dbReference type="PANTHER" id="PTHR43317:SF3">
    <property type="entry name" value="BLR2883 PROTEIN"/>
    <property type="match status" value="1"/>
</dbReference>
<proteinExistence type="predicted"/>
<dbReference type="SUPFAM" id="SSF53335">
    <property type="entry name" value="S-adenosyl-L-methionine-dependent methyltransferases"/>
    <property type="match status" value="1"/>
</dbReference>
<dbReference type="AlphaFoldDB" id="A0A328CAV7"/>
<keyword evidence="3" id="KW-1185">Reference proteome</keyword>
<dbReference type="Gene3D" id="3.40.50.150">
    <property type="entry name" value="Vaccinia Virus protein VP39"/>
    <property type="match status" value="1"/>
</dbReference>
<sequence>MKPWITLDTTTLPDGGTLSLQQRDQELVLRANGVELMTSRAHGSEDALGELGTAPIAARKRPRVLIGGLGMGFTLRAALDGLGPDADVIISELVEEVVAWNRGPLAHLAGNPLDDPRVTLLQGDVTRHIARQETRLDAILLDVDNGPEALTAQANEGLYGEKGLERAFHALTPGGILGVWSVSDDQAFSRRLKKARFQVKRHSVRAAGERGRRHLVWIARRP</sequence>
<evidence type="ECO:0000313" key="3">
    <source>
        <dbReference type="Proteomes" id="UP000249169"/>
    </source>
</evidence>
<protein>
    <recommendedName>
        <fullName evidence="4">Spermidine synthase</fullName>
    </recommendedName>
</protein>
<dbReference type="Proteomes" id="UP000249169">
    <property type="component" value="Unassembled WGS sequence"/>
</dbReference>
<gene>
    <name evidence="2" type="ORF">DL240_10890</name>
</gene>